<evidence type="ECO:0000256" key="10">
    <source>
        <dbReference type="PROSITE-ProRule" id="PRU01360"/>
    </source>
</evidence>
<keyword evidence="6 11" id="KW-0798">TonB box</keyword>
<dbReference type="PANTHER" id="PTHR32552">
    <property type="entry name" value="FERRICHROME IRON RECEPTOR-RELATED"/>
    <property type="match status" value="1"/>
</dbReference>
<evidence type="ECO:0000313" key="15">
    <source>
        <dbReference type="EMBL" id="MBM5459791.1"/>
    </source>
</evidence>
<evidence type="ECO:0000256" key="9">
    <source>
        <dbReference type="ARBA" id="ARBA00023237"/>
    </source>
</evidence>
<keyword evidence="8 15" id="KW-0675">Receptor</keyword>
<evidence type="ECO:0000256" key="11">
    <source>
        <dbReference type="RuleBase" id="RU003357"/>
    </source>
</evidence>
<feature type="domain" description="TonB-dependent receptor-like beta-barrel" evidence="13">
    <location>
        <begin position="353"/>
        <end position="772"/>
    </location>
</feature>
<keyword evidence="4 10" id="KW-1134">Transmembrane beta strand</keyword>
<evidence type="ECO:0000256" key="7">
    <source>
        <dbReference type="ARBA" id="ARBA00023136"/>
    </source>
</evidence>
<dbReference type="PANTHER" id="PTHR32552:SF74">
    <property type="entry name" value="HYDROXAMATE SIDEROPHORE RECEPTOR FHUE"/>
    <property type="match status" value="1"/>
</dbReference>
<evidence type="ECO:0000256" key="1">
    <source>
        <dbReference type="ARBA" id="ARBA00004571"/>
    </source>
</evidence>
<evidence type="ECO:0000256" key="2">
    <source>
        <dbReference type="ARBA" id="ARBA00009810"/>
    </source>
</evidence>
<reference evidence="15 16" key="1">
    <citation type="submission" date="2020-08" db="EMBL/GenBank/DDBJ databases">
        <title>Description of novel Pseudomonas species.</title>
        <authorList>
            <person name="Duman M."/>
            <person name="Mulet M."/>
            <person name="Altun S."/>
            <person name="Saticioglu I.B."/>
            <person name="Lalucat J."/>
            <person name="Garcia-Valdes E."/>
        </authorList>
    </citation>
    <scope>NUCLEOTIDE SEQUENCE [LARGE SCALE GENOMIC DNA]</scope>
    <source>
        <strain evidence="15 16">P66</strain>
    </source>
</reference>
<gene>
    <name evidence="15" type="ORF">H8F21_19680</name>
</gene>
<sequence length="807" mass="88719">MTSTFNPLYRPLLVASVSLVVAAPLHAEQAQYRFDLPAQALDQSISALARQTGARILFNTDATHAVQAPALNQRLSVAQALGYLIANSSLILSVTADGQYLIALPAEPSNGALELETSSIIGRQPLATTEGSHSYTSGAVTLGKGVQKLKDIPQSVTVMTRKQMDDQNTETIADLIARTPGLTPAKSPGSGLFIYSRGFSIDTIQYDGVPIPRNTYSLGSYLTEDLSIYDRAEILRGPAALLQGGDSPGGAMNLVRKRGQQKATVSLTGKAGSWDRYGLQLDAGGPLNESGTLRGRTVVNQSDSGSFVDYVRGWNQTVYGAIDYDFSPDLTVGIGMTNQKGHSRPAMLGIPRFADGGNPDWPRSSYVGADWNRANNDQNSVFLDASYRLDDNWRVKAAGVYMSEHNGATYQALWDALPTNGSTKNNYIDWSTDFTTHSKGLDLYLDGQFTGFGFEQTFLLGANYSHIETDDRWARAPTPLADSSNVDHHRPMPDIYELARRGLGQLTAYEVEQKGFYTRWSVNLTEPLKLILGARTSWFDYTYSGEGFDHTGYSESTTSTSGKVSPYAGLVYDLNDQWSVYTSYTDVFQPQTARTASGSVVEPVTGSNYELGLKGELYDGAVNTSIALFRYDQENRAMLDRNGDMDCDGWYCSKASGKVRSQGLEAQISGEVLNGLQMMAGYVYNTTKYLEDADYKGKVFSTWTPKHQLKLWGEYTLPGDWNRTSVGLGTTAVTGTTSYDHKFDLPGYAVWDARIAYRINDEVSVAANLNNLFDKKYYLPAYSTIDYNNYYGDPRNVMFSVKYTPVF</sequence>
<dbReference type="EMBL" id="JACOPV010000012">
    <property type="protein sequence ID" value="MBM5459791.1"/>
    <property type="molecule type" value="Genomic_DNA"/>
</dbReference>
<protein>
    <submittedName>
        <fullName evidence="15">TonB-dependent siderophore receptor</fullName>
    </submittedName>
</protein>
<keyword evidence="5 10" id="KW-0812">Transmembrane</keyword>
<dbReference type="RefSeq" id="WP_203478365.1">
    <property type="nucleotide sequence ID" value="NZ_JACOPV010000012.1"/>
</dbReference>
<dbReference type="CDD" id="cd01347">
    <property type="entry name" value="ligand_gated_channel"/>
    <property type="match status" value="1"/>
</dbReference>
<comment type="subcellular location">
    <subcellularLocation>
        <location evidence="1 10">Cell outer membrane</location>
        <topology evidence="1 10">Multi-pass membrane protein</topology>
    </subcellularLocation>
</comment>
<comment type="similarity">
    <text evidence="2 10 11">Belongs to the TonB-dependent receptor family.</text>
</comment>
<dbReference type="PROSITE" id="PS52016">
    <property type="entry name" value="TONB_DEPENDENT_REC_3"/>
    <property type="match status" value="1"/>
</dbReference>
<dbReference type="Gene3D" id="2.40.170.20">
    <property type="entry name" value="TonB-dependent receptor, beta-barrel domain"/>
    <property type="match status" value="1"/>
</dbReference>
<feature type="chain" id="PRO_5045599215" evidence="12">
    <location>
        <begin position="28"/>
        <end position="807"/>
    </location>
</feature>
<keyword evidence="9 10" id="KW-0998">Cell outer membrane</keyword>
<dbReference type="Pfam" id="PF00593">
    <property type="entry name" value="TonB_dep_Rec_b-barrel"/>
    <property type="match status" value="1"/>
</dbReference>
<dbReference type="InterPro" id="IPR039426">
    <property type="entry name" value="TonB-dep_rcpt-like"/>
</dbReference>
<evidence type="ECO:0000313" key="16">
    <source>
        <dbReference type="Proteomes" id="UP000745663"/>
    </source>
</evidence>
<proteinExistence type="inferred from homology"/>
<dbReference type="NCBIfam" id="TIGR01783">
    <property type="entry name" value="TonB-siderophor"/>
    <property type="match status" value="1"/>
</dbReference>
<evidence type="ECO:0000256" key="8">
    <source>
        <dbReference type="ARBA" id="ARBA00023170"/>
    </source>
</evidence>
<dbReference type="Gene3D" id="3.55.50.30">
    <property type="match status" value="1"/>
</dbReference>
<dbReference type="InterPro" id="IPR036942">
    <property type="entry name" value="Beta-barrel_TonB_sf"/>
</dbReference>
<dbReference type="InterPro" id="IPR000531">
    <property type="entry name" value="Beta-barrel_TonB"/>
</dbReference>
<organism evidence="15 16">
    <name type="scientific">Pseudomonas arcuscaelestis</name>
    <dbReference type="NCBI Taxonomy" id="2710591"/>
    <lineage>
        <taxon>Bacteria</taxon>
        <taxon>Pseudomonadati</taxon>
        <taxon>Pseudomonadota</taxon>
        <taxon>Gammaproteobacteria</taxon>
        <taxon>Pseudomonadales</taxon>
        <taxon>Pseudomonadaceae</taxon>
        <taxon>Pseudomonas</taxon>
    </lineage>
</organism>
<evidence type="ECO:0000259" key="14">
    <source>
        <dbReference type="Pfam" id="PF07715"/>
    </source>
</evidence>
<evidence type="ECO:0000256" key="12">
    <source>
        <dbReference type="SAM" id="SignalP"/>
    </source>
</evidence>
<dbReference type="InterPro" id="IPR037066">
    <property type="entry name" value="Plug_dom_sf"/>
</dbReference>
<dbReference type="Gene3D" id="2.170.130.10">
    <property type="entry name" value="TonB-dependent receptor, plug domain"/>
    <property type="match status" value="1"/>
</dbReference>
<dbReference type="SUPFAM" id="SSF56935">
    <property type="entry name" value="Porins"/>
    <property type="match status" value="1"/>
</dbReference>
<keyword evidence="12" id="KW-0732">Signal</keyword>
<evidence type="ECO:0000256" key="5">
    <source>
        <dbReference type="ARBA" id="ARBA00022692"/>
    </source>
</evidence>
<name>A0ABS2C1Q0_9PSED</name>
<evidence type="ECO:0000259" key="13">
    <source>
        <dbReference type="Pfam" id="PF00593"/>
    </source>
</evidence>
<accession>A0ABS2C1Q0</accession>
<dbReference type="InterPro" id="IPR012910">
    <property type="entry name" value="Plug_dom"/>
</dbReference>
<evidence type="ECO:0000256" key="3">
    <source>
        <dbReference type="ARBA" id="ARBA00022448"/>
    </source>
</evidence>
<dbReference type="Proteomes" id="UP000745663">
    <property type="component" value="Unassembled WGS sequence"/>
</dbReference>
<keyword evidence="7 10" id="KW-0472">Membrane</keyword>
<keyword evidence="3 10" id="KW-0813">Transport</keyword>
<evidence type="ECO:0000256" key="6">
    <source>
        <dbReference type="ARBA" id="ARBA00023077"/>
    </source>
</evidence>
<feature type="domain" description="TonB-dependent receptor plug" evidence="14">
    <location>
        <begin position="149"/>
        <end position="251"/>
    </location>
</feature>
<feature type="signal peptide" evidence="12">
    <location>
        <begin position="1"/>
        <end position="27"/>
    </location>
</feature>
<evidence type="ECO:0000256" key="4">
    <source>
        <dbReference type="ARBA" id="ARBA00022452"/>
    </source>
</evidence>
<keyword evidence="16" id="KW-1185">Reference proteome</keyword>
<comment type="caution">
    <text evidence="15">The sequence shown here is derived from an EMBL/GenBank/DDBJ whole genome shotgun (WGS) entry which is preliminary data.</text>
</comment>
<dbReference type="Pfam" id="PF07715">
    <property type="entry name" value="Plug"/>
    <property type="match status" value="1"/>
</dbReference>
<dbReference type="InterPro" id="IPR010105">
    <property type="entry name" value="TonB_sidphr_rcpt"/>
</dbReference>